<reference evidence="7" key="1">
    <citation type="submission" date="2012-06" db="EMBL/GenBank/DDBJ databases">
        <title>Complete sequence of Desulfitobacterium dehalogenans ATCC 51507.</title>
        <authorList>
            <person name="Lucas S."/>
            <person name="Han J."/>
            <person name="Lapidus A."/>
            <person name="Cheng J.-F."/>
            <person name="Goodwin L."/>
            <person name="Pitluck S."/>
            <person name="Peters L."/>
            <person name="Ovchinnikova G."/>
            <person name="Teshima H."/>
            <person name="Detter J.C."/>
            <person name="Han C."/>
            <person name="Tapia R."/>
            <person name="Land M."/>
            <person name="Hauser L."/>
            <person name="Kyrpides N."/>
            <person name="Ivanova N."/>
            <person name="Pagani I."/>
            <person name="Kruse T."/>
            <person name="de Vos W.M."/>
            <person name="Smidt H."/>
            <person name="Woyke T."/>
        </authorList>
    </citation>
    <scope>NUCLEOTIDE SEQUENCE [LARGE SCALE GENOMIC DNA]</scope>
    <source>
        <strain evidence="7">ATCC 51507 / DSM 9161 / JW/IU-DC1</strain>
    </source>
</reference>
<dbReference type="InterPro" id="IPR051455">
    <property type="entry name" value="Bact_solute-bind_prot3"/>
</dbReference>
<comment type="similarity">
    <text evidence="1">Belongs to the bacterial solute-binding protein 3 family.</text>
</comment>
<keyword evidence="2" id="KW-0813">Transport</keyword>
<dbReference type="PROSITE" id="PS51257">
    <property type="entry name" value="PROKAR_LIPOPROTEIN"/>
    <property type="match status" value="1"/>
</dbReference>
<dbReference type="PANTHER" id="PTHR30085:SF6">
    <property type="entry name" value="ABC TRANSPORTER GLUTAMINE-BINDING PROTEIN GLNH"/>
    <property type="match status" value="1"/>
</dbReference>
<evidence type="ECO:0000256" key="4">
    <source>
        <dbReference type="SAM" id="SignalP"/>
    </source>
</evidence>
<evidence type="ECO:0000313" key="7">
    <source>
        <dbReference type="Proteomes" id="UP000006053"/>
    </source>
</evidence>
<keyword evidence="3 4" id="KW-0732">Signal</keyword>
<dbReference type="HOGENOM" id="CLU_019602_18_4_9"/>
<dbReference type="CDD" id="cd13694">
    <property type="entry name" value="PBP2_Cysteine"/>
    <property type="match status" value="1"/>
</dbReference>
<feature type="domain" description="Solute-binding protein family 3/N-terminal" evidence="5">
    <location>
        <begin position="52"/>
        <end position="274"/>
    </location>
</feature>
<dbReference type="SUPFAM" id="SSF53850">
    <property type="entry name" value="Periplasmic binding protein-like II"/>
    <property type="match status" value="1"/>
</dbReference>
<dbReference type="KEGG" id="ddh:Desde_3935"/>
<dbReference type="EMBL" id="CP003348">
    <property type="protein sequence ID" value="AFM02202.1"/>
    <property type="molecule type" value="Genomic_DNA"/>
</dbReference>
<dbReference type="InterPro" id="IPR001638">
    <property type="entry name" value="Solute-binding_3/MltF_N"/>
</dbReference>
<organism evidence="6 7">
    <name type="scientific">Desulfitobacterium dehalogenans (strain ATCC 51507 / DSM 9161 / JW/IU-DC1)</name>
    <dbReference type="NCBI Taxonomy" id="756499"/>
    <lineage>
        <taxon>Bacteria</taxon>
        <taxon>Bacillati</taxon>
        <taxon>Bacillota</taxon>
        <taxon>Clostridia</taxon>
        <taxon>Eubacteriales</taxon>
        <taxon>Desulfitobacteriaceae</taxon>
        <taxon>Desulfitobacterium</taxon>
    </lineage>
</organism>
<feature type="signal peptide" evidence="4">
    <location>
        <begin position="1"/>
        <end position="27"/>
    </location>
</feature>
<dbReference type="GO" id="GO:0005576">
    <property type="term" value="C:extracellular region"/>
    <property type="evidence" value="ECO:0007669"/>
    <property type="project" value="TreeGrafter"/>
</dbReference>
<dbReference type="SMART" id="SM00062">
    <property type="entry name" value="PBPb"/>
    <property type="match status" value="1"/>
</dbReference>
<proteinExistence type="inferred from homology"/>
<dbReference type="GO" id="GO:0030288">
    <property type="term" value="C:outer membrane-bounded periplasmic space"/>
    <property type="evidence" value="ECO:0007669"/>
    <property type="project" value="TreeGrafter"/>
</dbReference>
<accession>I4AE17</accession>
<dbReference type="OrthoDB" id="9774451at2"/>
<feature type="chain" id="PRO_5039022987" evidence="4">
    <location>
        <begin position="28"/>
        <end position="291"/>
    </location>
</feature>
<evidence type="ECO:0000259" key="5">
    <source>
        <dbReference type="SMART" id="SM00062"/>
    </source>
</evidence>
<keyword evidence="7" id="KW-1185">Reference proteome</keyword>
<dbReference type="STRING" id="756499.Desde_3935"/>
<dbReference type="Proteomes" id="UP000006053">
    <property type="component" value="Chromosome"/>
</dbReference>
<gene>
    <name evidence="6" type="ordered locus">Desde_3935</name>
</gene>
<dbReference type="PANTHER" id="PTHR30085">
    <property type="entry name" value="AMINO ACID ABC TRANSPORTER PERMEASE"/>
    <property type="match status" value="1"/>
</dbReference>
<evidence type="ECO:0000256" key="1">
    <source>
        <dbReference type="ARBA" id="ARBA00010333"/>
    </source>
</evidence>
<dbReference type="Pfam" id="PF00497">
    <property type="entry name" value="SBP_bac_3"/>
    <property type="match status" value="1"/>
</dbReference>
<dbReference type="AlphaFoldDB" id="I4AE17"/>
<dbReference type="eggNOG" id="COG0834">
    <property type="taxonomic scope" value="Bacteria"/>
</dbReference>
<protein>
    <submittedName>
        <fullName evidence="6">Amino acid ABC transporter substrate-binding protein, PAAT family</fullName>
    </submittedName>
</protein>
<evidence type="ECO:0000256" key="2">
    <source>
        <dbReference type="ARBA" id="ARBA00022448"/>
    </source>
</evidence>
<dbReference type="GO" id="GO:0006865">
    <property type="term" value="P:amino acid transport"/>
    <property type="evidence" value="ECO:0007669"/>
    <property type="project" value="TreeGrafter"/>
</dbReference>
<reference evidence="6 7" key="2">
    <citation type="journal article" date="2015" name="J. Bacteriol.">
        <title>Genomic, proteomic, and biochemical analysis of the organohalide respiratory pathway in Desulfitobacterium dehalogenans.</title>
        <authorList>
            <person name="Kruse T."/>
            <person name="van de Pas B.A."/>
            <person name="Atteia A."/>
            <person name="Krab K."/>
            <person name="Hagen W.R."/>
            <person name="Goodwin L."/>
            <person name="Chain P."/>
            <person name="Boeren S."/>
            <person name="Maphosa F."/>
            <person name="Schraa G."/>
            <person name="de Vos W.M."/>
            <person name="van der Oost J."/>
            <person name="Smidt H."/>
            <person name="Stams A.J."/>
        </authorList>
    </citation>
    <scope>NUCLEOTIDE SEQUENCE [LARGE SCALE GENOMIC DNA]</scope>
    <source>
        <strain evidence="7">ATCC 51507 / DSM 9161 / JW/IU-DC1</strain>
    </source>
</reference>
<evidence type="ECO:0000313" key="6">
    <source>
        <dbReference type="EMBL" id="AFM02202.1"/>
    </source>
</evidence>
<dbReference type="Gene3D" id="3.40.190.10">
    <property type="entry name" value="Periplasmic binding protein-like II"/>
    <property type="match status" value="2"/>
</dbReference>
<name>I4AE17_DESDJ</name>
<evidence type="ECO:0000256" key="3">
    <source>
        <dbReference type="ARBA" id="ARBA00022729"/>
    </source>
</evidence>
<sequence precursor="true">MKKMKRLLSLALAGALLLGGLVGCSQAGANPANNSNGTSSAGSLEEIKQRGTLRIGVFSDKPPFGYVDSNGQNQGFDVEIAKRFAKDLLGDESKVEFVLVEAANRVPYLESNKVDIIMANFTVTEERKQKVDFANPYMKVSLGLVSPDGALITSIDQLKGKKVIVNKGTTAQDYLTKNHPDLELLKYDQNTEAFEALKDGRGAALAHDNTEVLAWAKSNPGFTVGVPTLGGTDTIAPAVKKGNTELLNWINQELEAIGKEDFVGQAYKKTLLPVYGDDVKPEELIVEGGKL</sequence>
<dbReference type="RefSeq" id="WP_014795674.1">
    <property type="nucleotide sequence ID" value="NC_018017.1"/>
</dbReference>